<keyword evidence="4" id="KW-1185">Reference proteome</keyword>
<proteinExistence type="predicted"/>
<gene>
    <name evidence="3" type="ORF">EDD18DRAFT_441824</name>
</gene>
<evidence type="ECO:0000313" key="4">
    <source>
        <dbReference type="Proteomes" id="UP001175228"/>
    </source>
</evidence>
<evidence type="ECO:0000259" key="2">
    <source>
        <dbReference type="Pfam" id="PF14040"/>
    </source>
</evidence>
<organism evidence="3 4">
    <name type="scientific">Armillaria luteobubalina</name>
    <dbReference type="NCBI Taxonomy" id="153913"/>
    <lineage>
        <taxon>Eukaryota</taxon>
        <taxon>Fungi</taxon>
        <taxon>Dikarya</taxon>
        <taxon>Basidiomycota</taxon>
        <taxon>Agaricomycotina</taxon>
        <taxon>Agaricomycetes</taxon>
        <taxon>Agaricomycetidae</taxon>
        <taxon>Agaricales</taxon>
        <taxon>Marasmiineae</taxon>
        <taxon>Physalacriaceae</taxon>
        <taxon>Armillaria</taxon>
    </lineage>
</organism>
<comment type="caution">
    <text evidence="3">The sequence shown here is derived from an EMBL/GenBank/DDBJ whole genome shotgun (WGS) entry which is preliminary data.</text>
</comment>
<dbReference type="Proteomes" id="UP001175228">
    <property type="component" value="Unassembled WGS sequence"/>
</dbReference>
<evidence type="ECO:0000256" key="1">
    <source>
        <dbReference type="SAM" id="SignalP"/>
    </source>
</evidence>
<feature type="chain" id="PRO_5041326155" evidence="1">
    <location>
        <begin position="19"/>
        <end position="219"/>
    </location>
</feature>
<dbReference type="Pfam" id="PF14040">
    <property type="entry name" value="DNase_NucA_NucB"/>
    <property type="match status" value="1"/>
</dbReference>
<dbReference type="InterPro" id="IPR029476">
    <property type="entry name" value="DNase_NucA_NucB"/>
</dbReference>
<name>A0AA39Q049_9AGAR</name>
<feature type="signal peptide" evidence="1">
    <location>
        <begin position="1"/>
        <end position="18"/>
    </location>
</feature>
<evidence type="ECO:0000313" key="3">
    <source>
        <dbReference type="EMBL" id="KAK0492936.1"/>
    </source>
</evidence>
<dbReference type="EMBL" id="JAUEPU010000027">
    <property type="protein sequence ID" value="KAK0492936.1"/>
    <property type="molecule type" value="Genomic_DNA"/>
</dbReference>
<dbReference type="AlphaFoldDB" id="A0AA39Q049"/>
<reference evidence="3" key="1">
    <citation type="submission" date="2023-06" db="EMBL/GenBank/DDBJ databases">
        <authorList>
            <consortium name="Lawrence Berkeley National Laboratory"/>
            <person name="Ahrendt S."/>
            <person name="Sahu N."/>
            <person name="Indic B."/>
            <person name="Wong-Bajracharya J."/>
            <person name="Merenyi Z."/>
            <person name="Ke H.-M."/>
            <person name="Monk M."/>
            <person name="Kocsube S."/>
            <person name="Drula E."/>
            <person name="Lipzen A."/>
            <person name="Balint B."/>
            <person name="Henrissat B."/>
            <person name="Andreopoulos B."/>
            <person name="Martin F.M."/>
            <person name="Harder C.B."/>
            <person name="Rigling D."/>
            <person name="Ford K.L."/>
            <person name="Foster G.D."/>
            <person name="Pangilinan J."/>
            <person name="Papanicolaou A."/>
            <person name="Barry K."/>
            <person name="LaButti K."/>
            <person name="Viragh M."/>
            <person name="Koriabine M."/>
            <person name="Yan M."/>
            <person name="Riley R."/>
            <person name="Champramary S."/>
            <person name="Plett K.L."/>
            <person name="Tsai I.J."/>
            <person name="Slot J."/>
            <person name="Sipos G."/>
            <person name="Plett J."/>
            <person name="Nagy L.G."/>
            <person name="Grigoriev I.V."/>
        </authorList>
    </citation>
    <scope>NUCLEOTIDE SEQUENCE</scope>
    <source>
        <strain evidence="3">HWK02</strain>
    </source>
</reference>
<protein>
    <submittedName>
        <fullName evidence="3">Endo-exonuclease</fullName>
    </submittedName>
</protein>
<sequence length="219" mass="23413">MLKSLFIVTCLLLLGSHALPTELSSVTTAWNATEFGMTESAAYTFTLDYMSYPQSCENICFSWFCNKGPRSVAPDRTHAAAHRASNSCGKPKVNRCSTRAGHASGYQCDEWPWANSNAGGSNAATRCIPSSDNAGSGAQWGNFVNVGLLSWQREIRNNIPCLRIQNKGSQASGYVADGVFVTIKVSNIPKTAHFCLGEIGLPVPGCASDAGQPMLQQIG</sequence>
<keyword evidence="1" id="KW-0732">Signal</keyword>
<feature type="domain" description="Deoxyribonuclease NucA/NucB" evidence="2">
    <location>
        <begin position="73"/>
        <end position="144"/>
    </location>
</feature>
<accession>A0AA39Q049</accession>